<dbReference type="InterPro" id="IPR001950">
    <property type="entry name" value="SUI1"/>
</dbReference>
<keyword evidence="2" id="KW-1185">Reference proteome</keyword>
<name>A0A6P5WWW1_DURZI</name>
<dbReference type="PROSITE" id="PS50296">
    <property type="entry name" value="SUI1"/>
    <property type="match status" value="1"/>
</dbReference>
<organism evidence="2 4">
    <name type="scientific">Durio zibethinus</name>
    <name type="common">Durian</name>
    <dbReference type="NCBI Taxonomy" id="66656"/>
    <lineage>
        <taxon>Eukaryota</taxon>
        <taxon>Viridiplantae</taxon>
        <taxon>Streptophyta</taxon>
        <taxon>Embryophyta</taxon>
        <taxon>Tracheophyta</taxon>
        <taxon>Spermatophyta</taxon>
        <taxon>Magnoliopsida</taxon>
        <taxon>eudicotyledons</taxon>
        <taxon>Gunneridae</taxon>
        <taxon>Pentapetalae</taxon>
        <taxon>rosids</taxon>
        <taxon>malvids</taxon>
        <taxon>Malvales</taxon>
        <taxon>Malvaceae</taxon>
        <taxon>Helicteroideae</taxon>
        <taxon>Durio</taxon>
    </lineage>
</organism>
<dbReference type="RefSeq" id="XP_022720593.1">
    <property type="nucleotide sequence ID" value="XM_022864858.1"/>
</dbReference>
<dbReference type="Gene3D" id="3.30.780.10">
    <property type="entry name" value="SUI1-like domain"/>
    <property type="match status" value="1"/>
</dbReference>
<dbReference type="RefSeq" id="XP_022720594.1">
    <property type="nucleotide sequence ID" value="XM_022864859.1"/>
</dbReference>
<dbReference type="AlphaFoldDB" id="A0A6P5WWW1"/>
<dbReference type="RefSeq" id="XP_022720595.1">
    <property type="nucleotide sequence ID" value="XM_022864860.1"/>
</dbReference>
<accession>A0A6P5WWW1</accession>
<dbReference type="InterPro" id="IPR036877">
    <property type="entry name" value="SUI1_dom_sf"/>
</dbReference>
<proteinExistence type="predicted"/>
<reference evidence="3 4" key="1">
    <citation type="submission" date="2025-04" db="UniProtKB">
        <authorList>
            <consortium name="RefSeq"/>
        </authorList>
    </citation>
    <scope>IDENTIFICATION</scope>
    <source>
        <tissue evidence="3 4">Fruit stalk</tissue>
    </source>
</reference>
<dbReference type="GO" id="GO:0003743">
    <property type="term" value="F:translation initiation factor activity"/>
    <property type="evidence" value="ECO:0007669"/>
    <property type="project" value="InterPro"/>
</dbReference>
<dbReference type="SUPFAM" id="SSF55159">
    <property type="entry name" value="eIF1-like"/>
    <property type="match status" value="1"/>
</dbReference>
<gene>
    <name evidence="3 4 5 6" type="primary">LOC111278256</name>
</gene>
<dbReference type="Proteomes" id="UP000515121">
    <property type="component" value="Unplaced"/>
</dbReference>
<evidence type="ECO:0000313" key="4">
    <source>
        <dbReference type="RefSeq" id="XP_022720594.1"/>
    </source>
</evidence>
<evidence type="ECO:0000313" key="2">
    <source>
        <dbReference type="Proteomes" id="UP000515121"/>
    </source>
</evidence>
<feature type="domain" description="SUI1" evidence="1">
    <location>
        <begin position="28"/>
        <end position="83"/>
    </location>
</feature>
<dbReference type="Pfam" id="PF01253">
    <property type="entry name" value="SUI1"/>
    <property type="match status" value="1"/>
</dbReference>
<dbReference type="GeneID" id="111278256"/>
<protein>
    <submittedName>
        <fullName evidence="3 4">Protein translation factor SUI1 homolog 2-like isoform X3</fullName>
    </submittedName>
</protein>
<dbReference type="PANTHER" id="PTHR10388">
    <property type="entry name" value="EUKARYOTIC TRANSLATION INITIATION FACTOR SUI1"/>
    <property type="match status" value="1"/>
</dbReference>
<sequence>MPKFLALTAYPFTDANAENSGAGAKKYVHLSVQQRNGRKSLANVQVLKKDFSYSTIIKELKKEFCCNATGSRIGPGVHVVIRGRTCQLSLFRLALQARNTERFVVFEQQ</sequence>
<evidence type="ECO:0000259" key="1">
    <source>
        <dbReference type="PROSITE" id="PS50296"/>
    </source>
</evidence>
<dbReference type="RefSeq" id="XP_022720596.1">
    <property type="nucleotide sequence ID" value="XM_022864861.1"/>
</dbReference>
<evidence type="ECO:0000313" key="6">
    <source>
        <dbReference type="RefSeq" id="XP_022720596.1"/>
    </source>
</evidence>
<evidence type="ECO:0000313" key="3">
    <source>
        <dbReference type="RefSeq" id="XP_022720593.1"/>
    </source>
</evidence>
<evidence type="ECO:0000313" key="5">
    <source>
        <dbReference type="RefSeq" id="XP_022720595.1"/>
    </source>
</evidence>